<keyword evidence="2" id="KW-0808">Transferase</keyword>
<dbReference type="InterPro" id="IPR016181">
    <property type="entry name" value="Acyl_CoA_acyltransferase"/>
</dbReference>
<proteinExistence type="predicted"/>
<comment type="caution">
    <text evidence="2">The sequence shown here is derived from an EMBL/GenBank/DDBJ whole genome shotgun (WGS) entry which is preliminary data.</text>
</comment>
<dbReference type="Gene3D" id="3.40.630.30">
    <property type="match status" value="1"/>
</dbReference>
<evidence type="ECO:0000259" key="1">
    <source>
        <dbReference type="PROSITE" id="PS51186"/>
    </source>
</evidence>
<evidence type="ECO:0000313" key="2">
    <source>
        <dbReference type="EMBL" id="MBM7715486.1"/>
    </source>
</evidence>
<dbReference type="EMBL" id="JAFBFH010000015">
    <property type="protein sequence ID" value="MBM7715486.1"/>
    <property type="molecule type" value="Genomic_DNA"/>
</dbReference>
<reference evidence="2 3" key="1">
    <citation type="submission" date="2021-01" db="EMBL/GenBank/DDBJ databases">
        <title>Genomic Encyclopedia of Type Strains, Phase IV (KMG-IV): sequencing the most valuable type-strain genomes for metagenomic binning, comparative biology and taxonomic classification.</title>
        <authorList>
            <person name="Goeker M."/>
        </authorList>
    </citation>
    <scope>NUCLEOTIDE SEQUENCE [LARGE SCALE GENOMIC DNA]</scope>
    <source>
        <strain evidence="2 3">DSM 105453</strain>
    </source>
</reference>
<accession>A0ABS2RA38</accession>
<organism evidence="2 3">
    <name type="scientific">Siminovitchia thermophila</name>
    <dbReference type="NCBI Taxonomy" id="1245522"/>
    <lineage>
        <taxon>Bacteria</taxon>
        <taxon>Bacillati</taxon>
        <taxon>Bacillota</taxon>
        <taxon>Bacilli</taxon>
        <taxon>Bacillales</taxon>
        <taxon>Bacillaceae</taxon>
        <taxon>Siminovitchia</taxon>
    </lineage>
</organism>
<dbReference type="GO" id="GO:0016746">
    <property type="term" value="F:acyltransferase activity"/>
    <property type="evidence" value="ECO:0007669"/>
    <property type="project" value="UniProtKB-KW"/>
</dbReference>
<name>A0ABS2RA38_9BACI</name>
<dbReference type="SUPFAM" id="SSF55729">
    <property type="entry name" value="Acyl-CoA N-acyltransferases (Nat)"/>
    <property type="match status" value="1"/>
</dbReference>
<protein>
    <submittedName>
        <fullName evidence="2">Ribosomal-protein-serine acetyltransferase</fullName>
        <ecNumber evidence="2">2.3.1.-</ecNumber>
    </submittedName>
</protein>
<dbReference type="EC" id="2.3.1.-" evidence="2"/>
<dbReference type="InterPro" id="IPR051908">
    <property type="entry name" value="Ribosomal_N-acetyltransferase"/>
</dbReference>
<dbReference type="InterPro" id="IPR000182">
    <property type="entry name" value="GNAT_dom"/>
</dbReference>
<dbReference type="PANTHER" id="PTHR43441:SF12">
    <property type="entry name" value="RIBOSOMAL N-ACETYLTRANSFERASE YDAF-RELATED"/>
    <property type="match status" value="1"/>
</dbReference>
<sequence length="187" mass="22057">MFVHIVDKDIYLKLVDLNDTQRVFQLTKDSRMHLRKWVPWVDDTYSVRDTENFIKESLKNYEEHKSMNTVIVYKDEVVGVAGFNEFDWQNKHATIGYWLGKEYTGKGIMTRVVSELTDLAFTQLKLNRVEIRVADGNKKSRAIPERLGFQKEGCIREAEWLYEKFVDHIVYGMLKKDWLAKKEEGTA</sequence>
<gene>
    <name evidence="2" type="ORF">JOC94_002474</name>
</gene>
<dbReference type="PANTHER" id="PTHR43441">
    <property type="entry name" value="RIBOSOMAL-PROTEIN-SERINE ACETYLTRANSFERASE"/>
    <property type="match status" value="1"/>
</dbReference>
<dbReference type="PROSITE" id="PS51186">
    <property type="entry name" value="GNAT"/>
    <property type="match status" value="1"/>
</dbReference>
<evidence type="ECO:0000313" key="3">
    <source>
        <dbReference type="Proteomes" id="UP000823485"/>
    </source>
</evidence>
<dbReference type="Pfam" id="PF13302">
    <property type="entry name" value="Acetyltransf_3"/>
    <property type="match status" value="1"/>
</dbReference>
<dbReference type="Proteomes" id="UP000823485">
    <property type="component" value="Unassembled WGS sequence"/>
</dbReference>
<keyword evidence="3" id="KW-1185">Reference proteome</keyword>
<keyword evidence="2" id="KW-0012">Acyltransferase</keyword>
<feature type="domain" description="N-acetyltransferase" evidence="1">
    <location>
        <begin position="21"/>
        <end position="167"/>
    </location>
</feature>